<dbReference type="InterPro" id="IPR000477">
    <property type="entry name" value="RT_dom"/>
</dbReference>
<dbReference type="AlphaFoldDB" id="A0A4C1U6P5"/>
<sequence>MSVYPLTTPLDFRLARELFKFGPLKWGRHHWTVGVVSPTRRRRAIRQHKSSVPHLHPQERGFCVAIDDVLSAPRLIRTGVPQGSCLSPELYALYTDDIPTLRGHLEDWEDDVILALYADDSAYFASSRRADLAVKRIQRVFDLLPKWLDKWKMAVNVSKMVALLTGSQGIMSDQLRLRGQAVEWKTCVRYLGVHIHRSLCIVPQ</sequence>
<evidence type="ECO:0000313" key="2">
    <source>
        <dbReference type="EMBL" id="GBP21920.1"/>
    </source>
</evidence>
<dbReference type="Proteomes" id="UP000299102">
    <property type="component" value="Unassembled WGS sequence"/>
</dbReference>
<evidence type="ECO:0000259" key="1">
    <source>
        <dbReference type="PROSITE" id="PS50878"/>
    </source>
</evidence>
<dbReference type="OrthoDB" id="10065625at2759"/>
<proteinExistence type="predicted"/>
<dbReference type="SUPFAM" id="SSF56672">
    <property type="entry name" value="DNA/RNA polymerases"/>
    <property type="match status" value="1"/>
</dbReference>
<dbReference type="GO" id="GO:0003964">
    <property type="term" value="F:RNA-directed DNA polymerase activity"/>
    <property type="evidence" value="ECO:0007669"/>
    <property type="project" value="UniProtKB-KW"/>
</dbReference>
<keyword evidence="2" id="KW-0548">Nucleotidyltransferase</keyword>
<dbReference type="PROSITE" id="PS50878">
    <property type="entry name" value="RT_POL"/>
    <property type="match status" value="1"/>
</dbReference>
<comment type="caution">
    <text evidence="2">The sequence shown here is derived from an EMBL/GenBank/DDBJ whole genome shotgun (WGS) entry which is preliminary data.</text>
</comment>
<name>A0A4C1U6P5_EUMVA</name>
<dbReference type="EMBL" id="BGZK01000134">
    <property type="protein sequence ID" value="GBP21920.1"/>
    <property type="molecule type" value="Genomic_DNA"/>
</dbReference>
<dbReference type="STRING" id="151549.A0A4C1U6P5"/>
<dbReference type="InterPro" id="IPR043502">
    <property type="entry name" value="DNA/RNA_pol_sf"/>
</dbReference>
<accession>A0A4C1U6P5</accession>
<protein>
    <submittedName>
        <fullName evidence="2">RNA-directed DNA polymerase from mobile element jockey</fullName>
    </submittedName>
</protein>
<feature type="domain" description="Reverse transcriptase" evidence="1">
    <location>
        <begin position="1"/>
        <end position="195"/>
    </location>
</feature>
<keyword evidence="3" id="KW-1185">Reference proteome</keyword>
<dbReference type="Pfam" id="PF00078">
    <property type="entry name" value="RVT_1"/>
    <property type="match status" value="1"/>
</dbReference>
<organism evidence="2 3">
    <name type="scientific">Eumeta variegata</name>
    <name type="common">Bagworm moth</name>
    <name type="synonym">Eumeta japonica</name>
    <dbReference type="NCBI Taxonomy" id="151549"/>
    <lineage>
        <taxon>Eukaryota</taxon>
        <taxon>Metazoa</taxon>
        <taxon>Ecdysozoa</taxon>
        <taxon>Arthropoda</taxon>
        <taxon>Hexapoda</taxon>
        <taxon>Insecta</taxon>
        <taxon>Pterygota</taxon>
        <taxon>Neoptera</taxon>
        <taxon>Endopterygota</taxon>
        <taxon>Lepidoptera</taxon>
        <taxon>Glossata</taxon>
        <taxon>Ditrysia</taxon>
        <taxon>Tineoidea</taxon>
        <taxon>Psychidae</taxon>
        <taxon>Oiketicinae</taxon>
        <taxon>Eumeta</taxon>
    </lineage>
</organism>
<reference evidence="2 3" key="1">
    <citation type="journal article" date="2019" name="Commun. Biol.">
        <title>The bagworm genome reveals a unique fibroin gene that provides high tensile strength.</title>
        <authorList>
            <person name="Kono N."/>
            <person name="Nakamura H."/>
            <person name="Ohtoshi R."/>
            <person name="Tomita M."/>
            <person name="Numata K."/>
            <person name="Arakawa K."/>
        </authorList>
    </citation>
    <scope>NUCLEOTIDE SEQUENCE [LARGE SCALE GENOMIC DNA]</scope>
</reference>
<dbReference type="PANTHER" id="PTHR33332">
    <property type="entry name" value="REVERSE TRANSCRIPTASE DOMAIN-CONTAINING PROTEIN"/>
    <property type="match status" value="1"/>
</dbReference>
<keyword evidence="2" id="KW-0695">RNA-directed DNA polymerase</keyword>
<evidence type="ECO:0000313" key="3">
    <source>
        <dbReference type="Proteomes" id="UP000299102"/>
    </source>
</evidence>
<keyword evidence="2" id="KW-0808">Transferase</keyword>
<gene>
    <name evidence="2" type="primary">pol</name>
    <name evidence="2" type="ORF">EVAR_7133_1</name>
</gene>